<dbReference type="RefSeq" id="WP_006308794.1">
    <property type="nucleotide sequence ID" value="NZ_JH601133.1"/>
</dbReference>
<dbReference type="Gene3D" id="3.40.1280.10">
    <property type="match status" value="1"/>
</dbReference>
<comment type="caution">
    <text evidence="7">The sequence shown here is derived from an EMBL/GenBank/DDBJ whole genome shotgun (WGS) entry which is preliminary data.</text>
</comment>
<dbReference type="PANTHER" id="PTHR33603:SF1">
    <property type="entry name" value="RIBOSOMAL RNA LARGE SUBUNIT METHYLTRANSFERASE H"/>
    <property type="match status" value="1"/>
</dbReference>
<dbReference type="NCBIfam" id="NF000985">
    <property type="entry name" value="PRK00103.1-3"/>
    <property type="match status" value="1"/>
</dbReference>
<keyword evidence="1 6" id="KW-0698">rRNA processing</keyword>
<evidence type="ECO:0000256" key="5">
    <source>
        <dbReference type="ARBA" id="ARBA00038303"/>
    </source>
</evidence>
<name>H3NIS8_9LACT</name>
<evidence type="ECO:0000256" key="1">
    <source>
        <dbReference type="ARBA" id="ARBA00022552"/>
    </source>
</evidence>
<keyword evidence="4 6" id="KW-0949">S-adenosyl-L-methionine</keyword>
<keyword evidence="2 6" id="KW-0489">Methyltransferase</keyword>
<organism evidence="7 8">
    <name type="scientific">Facklamia languida CCUG 37842</name>
    <dbReference type="NCBI Taxonomy" id="883113"/>
    <lineage>
        <taxon>Bacteria</taxon>
        <taxon>Bacillati</taxon>
        <taxon>Bacillota</taxon>
        <taxon>Bacilli</taxon>
        <taxon>Lactobacillales</taxon>
        <taxon>Aerococcaceae</taxon>
        <taxon>Facklamia</taxon>
    </lineage>
</organism>
<protein>
    <recommendedName>
        <fullName evidence="6">Ribosomal RNA large subunit methyltransferase H</fullName>
        <ecNumber evidence="6">2.1.1.177</ecNumber>
    </recommendedName>
    <alternativeName>
        <fullName evidence="6">23S rRNA (pseudouridine1915-N3)-methyltransferase</fullName>
    </alternativeName>
    <alternativeName>
        <fullName evidence="6">23S rRNA m3Psi1915 methyltransferase</fullName>
    </alternativeName>
    <alternativeName>
        <fullName evidence="6">rRNA (pseudouridine-N3-)-methyltransferase RlmH</fullName>
    </alternativeName>
</protein>
<feature type="binding site" evidence="6">
    <location>
        <begin position="128"/>
        <end position="133"/>
    </location>
    <ligand>
        <name>S-adenosyl-L-methionine</name>
        <dbReference type="ChEBI" id="CHEBI:59789"/>
    </ligand>
</feature>
<evidence type="ECO:0000256" key="6">
    <source>
        <dbReference type="HAMAP-Rule" id="MF_00658"/>
    </source>
</evidence>
<comment type="subcellular location">
    <subcellularLocation>
        <location evidence="6">Cytoplasm</location>
    </subcellularLocation>
</comment>
<gene>
    <name evidence="6" type="primary">rlmH</name>
    <name evidence="7" type="ORF">HMPREF9708_00767</name>
</gene>
<feature type="binding site" evidence="6">
    <location>
        <position position="77"/>
    </location>
    <ligand>
        <name>S-adenosyl-L-methionine</name>
        <dbReference type="ChEBI" id="CHEBI:59789"/>
    </ligand>
</feature>
<dbReference type="eggNOG" id="COG1576">
    <property type="taxonomic scope" value="Bacteria"/>
</dbReference>
<dbReference type="HOGENOM" id="CLU_100552_0_0_9"/>
<keyword evidence="8" id="KW-1185">Reference proteome</keyword>
<dbReference type="Proteomes" id="UP000006190">
    <property type="component" value="Unassembled WGS sequence"/>
</dbReference>
<reference evidence="7 8" key="1">
    <citation type="submission" date="2012-01" db="EMBL/GenBank/DDBJ databases">
        <title>The Genome Sequence of Facklamia languida CCUG 37842.</title>
        <authorList>
            <consortium name="The Broad Institute Genome Sequencing Platform"/>
            <person name="Earl A."/>
            <person name="Ward D."/>
            <person name="Feldgarden M."/>
            <person name="Gevers D."/>
            <person name="Huys G."/>
            <person name="Young S.K."/>
            <person name="Zeng Q."/>
            <person name="Gargeya S."/>
            <person name="Fitzgerald M."/>
            <person name="Haas B."/>
            <person name="Abouelleil A."/>
            <person name="Alvarado L."/>
            <person name="Arachchi H.M."/>
            <person name="Berlin A."/>
            <person name="Chapman S.B."/>
            <person name="Gearin G."/>
            <person name="Goldberg J."/>
            <person name="Griggs A."/>
            <person name="Gujja S."/>
            <person name="Hansen M."/>
            <person name="Heiman D."/>
            <person name="Howarth C."/>
            <person name="Larimer J."/>
            <person name="Lui A."/>
            <person name="MacDonald P.J.P."/>
            <person name="McCowen C."/>
            <person name="Montmayeur A."/>
            <person name="Murphy C."/>
            <person name="Neiman D."/>
            <person name="Pearson M."/>
            <person name="Priest M."/>
            <person name="Roberts A."/>
            <person name="Saif S."/>
            <person name="Shea T."/>
            <person name="Sisk P."/>
            <person name="Stolte C."/>
            <person name="Sykes S."/>
            <person name="Wortman J."/>
            <person name="Nusbaum C."/>
            <person name="Birren B."/>
        </authorList>
    </citation>
    <scope>NUCLEOTIDE SEQUENCE [LARGE SCALE GENOMIC DNA]</scope>
    <source>
        <strain evidence="7 8">CCUG 37842</strain>
    </source>
</reference>
<evidence type="ECO:0000313" key="8">
    <source>
        <dbReference type="Proteomes" id="UP000006190"/>
    </source>
</evidence>
<proteinExistence type="inferred from homology"/>
<dbReference type="GO" id="GO:0070038">
    <property type="term" value="F:rRNA (pseudouridine-N3-)-methyltransferase activity"/>
    <property type="evidence" value="ECO:0007669"/>
    <property type="project" value="UniProtKB-UniRule"/>
</dbReference>
<dbReference type="PIRSF" id="PIRSF004505">
    <property type="entry name" value="MT_bac"/>
    <property type="match status" value="1"/>
</dbReference>
<sequence>MMQIDIVCVGKLKEKYLKQGIEEYLKRLSAYAHVKIHELADEATPDALSSTEKAQILAIEAQRIQQKITPQHKLVVLAIEGDLVSSEDLAAQLSDYATYGHSKVCFVIGGSLGLADQLKQQADWAVSFGRITLPHQLIRLVLVEQIYRAFRIINHHAYHK</sequence>
<dbReference type="PANTHER" id="PTHR33603">
    <property type="entry name" value="METHYLTRANSFERASE"/>
    <property type="match status" value="1"/>
</dbReference>
<dbReference type="NCBIfam" id="TIGR00246">
    <property type="entry name" value="tRNA_RlmH_YbeA"/>
    <property type="match status" value="1"/>
</dbReference>
<dbReference type="EMBL" id="AGEG01000009">
    <property type="protein sequence ID" value="EHR37206.1"/>
    <property type="molecule type" value="Genomic_DNA"/>
</dbReference>
<keyword evidence="3 6" id="KW-0808">Transferase</keyword>
<evidence type="ECO:0000256" key="2">
    <source>
        <dbReference type="ARBA" id="ARBA00022603"/>
    </source>
</evidence>
<dbReference type="InterPro" id="IPR029028">
    <property type="entry name" value="Alpha/beta_knot_MTases"/>
</dbReference>
<comment type="function">
    <text evidence="6">Specifically methylates the pseudouridine at position 1915 (m3Psi1915) in 23S rRNA.</text>
</comment>
<accession>H3NIS8</accession>
<comment type="similarity">
    <text evidence="5 6">Belongs to the RNA methyltransferase RlmH family.</text>
</comment>
<dbReference type="PATRIC" id="fig|883113.3.peg.765"/>
<dbReference type="SUPFAM" id="SSF75217">
    <property type="entry name" value="alpha/beta knot"/>
    <property type="match status" value="1"/>
</dbReference>
<keyword evidence="6" id="KW-0963">Cytoplasm</keyword>
<evidence type="ECO:0000256" key="3">
    <source>
        <dbReference type="ARBA" id="ARBA00022679"/>
    </source>
</evidence>
<comment type="catalytic activity">
    <reaction evidence="6">
        <text>pseudouridine(1915) in 23S rRNA + S-adenosyl-L-methionine = N(3)-methylpseudouridine(1915) in 23S rRNA + S-adenosyl-L-homocysteine + H(+)</text>
        <dbReference type="Rhea" id="RHEA:42752"/>
        <dbReference type="Rhea" id="RHEA-COMP:10221"/>
        <dbReference type="Rhea" id="RHEA-COMP:10222"/>
        <dbReference type="ChEBI" id="CHEBI:15378"/>
        <dbReference type="ChEBI" id="CHEBI:57856"/>
        <dbReference type="ChEBI" id="CHEBI:59789"/>
        <dbReference type="ChEBI" id="CHEBI:65314"/>
        <dbReference type="ChEBI" id="CHEBI:74486"/>
        <dbReference type="EC" id="2.1.1.177"/>
    </reaction>
</comment>
<dbReference type="OrthoDB" id="9806643at2"/>
<dbReference type="GO" id="GO:0005737">
    <property type="term" value="C:cytoplasm"/>
    <property type="evidence" value="ECO:0007669"/>
    <property type="project" value="UniProtKB-SubCell"/>
</dbReference>
<dbReference type="HAMAP" id="MF_00658">
    <property type="entry name" value="23SrRNA_methyltr_H"/>
    <property type="match status" value="1"/>
</dbReference>
<dbReference type="AlphaFoldDB" id="H3NIS8"/>
<evidence type="ECO:0000313" key="7">
    <source>
        <dbReference type="EMBL" id="EHR37206.1"/>
    </source>
</evidence>
<comment type="subunit">
    <text evidence="6">Homodimer.</text>
</comment>
<feature type="binding site" evidence="6">
    <location>
        <position position="109"/>
    </location>
    <ligand>
        <name>S-adenosyl-L-methionine</name>
        <dbReference type="ChEBI" id="CHEBI:59789"/>
    </ligand>
</feature>
<dbReference type="STRING" id="883113.HMPREF9708_00767"/>
<dbReference type="InterPro" id="IPR003742">
    <property type="entry name" value="RlmH-like"/>
</dbReference>
<dbReference type="EC" id="2.1.1.177" evidence="6"/>
<dbReference type="CDD" id="cd18081">
    <property type="entry name" value="RlmH-like"/>
    <property type="match status" value="1"/>
</dbReference>
<dbReference type="InterPro" id="IPR029026">
    <property type="entry name" value="tRNA_m1G_MTases_N"/>
</dbReference>
<dbReference type="Pfam" id="PF02590">
    <property type="entry name" value="SPOUT_MTase"/>
    <property type="match status" value="1"/>
</dbReference>
<evidence type="ECO:0000256" key="4">
    <source>
        <dbReference type="ARBA" id="ARBA00022691"/>
    </source>
</evidence>